<feature type="transmembrane region" description="Helical" evidence="1">
    <location>
        <begin position="32"/>
        <end position="53"/>
    </location>
</feature>
<dbReference type="EMBL" id="WPHG01000003">
    <property type="protein sequence ID" value="MVA98048.1"/>
    <property type="molecule type" value="Genomic_DNA"/>
</dbReference>
<dbReference type="SUPFAM" id="SSF55073">
    <property type="entry name" value="Nucleotide cyclase"/>
    <property type="match status" value="1"/>
</dbReference>
<organism evidence="5 6">
    <name type="scientific">Nitratireductor arenosus</name>
    <dbReference type="NCBI Taxonomy" id="2682096"/>
    <lineage>
        <taxon>Bacteria</taxon>
        <taxon>Pseudomonadati</taxon>
        <taxon>Pseudomonadota</taxon>
        <taxon>Alphaproteobacteria</taxon>
        <taxon>Hyphomicrobiales</taxon>
        <taxon>Phyllobacteriaceae</taxon>
        <taxon>Nitratireductor</taxon>
    </lineage>
</organism>
<dbReference type="InterPro" id="IPR013656">
    <property type="entry name" value="PAS_4"/>
</dbReference>
<dbReference type="AlphaFoldDB" id="A0A844QJ19"/>
<dbReference type="SUPFAM" id="SSF141868">
    <property type="entry name" value="EAL domain-like"/>
    <property type="match status" value="1"/>
</dbReference>
<evidence type="ECO:0000256" key="1">
    <source>
        <dbReference type="SAM" id="Phobius"/>
    </source>
</evidence>
<sequence>MRRLGARFERVVGAKELGPSIRAGLYNQQIKAVAEILPTAAAGALVAALSLIWVAVGTPAFPAILIWAAALLVSLRRSLTLWRGTVREDAIGDRTLRAIVTDTLVTGTLWGLVPVLLIRQDLPTVTLITTVTIAGMLSAGGLILVTLPQAAVAFLLPVFLGSLIALTQMRDHAAALVLAMLLVCFMVVITLASLRHVRDFVAHRVSEMKIREQNEIISLLLKEFEENSSDWLWEFDRDGRIDRVSERFEAAAGRGRAALVGVDFLAFLRSLGSGNDPVIRSIEVAIAEGAPFSDVEIRIDDGSRETWWRMTGKPARDEFEAYRGYIGTASDVTAEKKAERRISFLAHNDALTGLVNRARFTELLKQNVARLERYGSPFAVLYLDLDQFKAVNDSMGHMVGDKLLEMVSRRIKKVVRETDIAARLGGDEFALILANECETATVADLAARLVEDLSSPYQIEGDFASIGVSIGIAIAPVNGIRPDQILRNADLALYRAKAEGRGAYRFFESQMDSDVRERRMLEAELRQAIAENELVLHYQPLVSAEDNRPSGFEALVRWNHPIRGLVPPSEFIPLAEQSGLIKQIGDWTIEAACKAATLWPGDFNVAVNLSARHFQLSDIVSVVSDALAKTGLPPQRLELEITESLLIENPDEVIERLNRIQALGVTVAMDDFGTGYSSLAYLLKFPFDKIKIDKSFVTASSEDAVARDILRSIASLGRTLKIHITAEGVETLEQVEFLREIACNQLQGFYFARPLEELDLAGYVLANAAPRLEARATPPGPPQRKSEAAG</sequence>
<dbReference type="InterPro" id="IPR035919">
    <property type="entry name" value="EAL_sf"/>
</dbReference>
<feature type="transmembrane region" description="Helical" evidence="1">
    <location>
        <begin position="96"/>
        <end position="118"/>
    </location>
</feature>
<dbReference type="InterPro" id="IPR035965">
    <property type="entry name" value="PAS-like_dom_sf"/>
</dbReference>
<protein>
    <submittedName>
        <fullName evidence="5">EAL domain-containing protein</fullName>
    </submittedName>
</protein>
<dbReference type="Pfam" id="PF08448">
    <property type="entry name" value="PAS_4"/>
    <property type="match status" value="1"/>
</dbReference>
<dbReference type="SUPFAM" id="SSF55785">
    <property type="entry name" value="PYP-like sensor domain (PAS domain)"/>
    <property type="match status" value="1"/>
</dbReference>
<dbReference type="InterPro" id="IPR029787">
    <property type="entry name" value="Nucleotide_cyclase"/>
</dbReference>
<dbReference type="PROSITE" id="PS50887">
    <property type="entry name" value="GGDEF"/>
    <property type="match status" value="1"/>
</dbReference>
<keyword evidence="1" id="KW-1133">Transmembrane helix</keyword>
<proteinExistence type="predicted"/>
<feature type="domain" description="GGDEF" evidence="4">
    <location>
        <begin position="376"/>
        <end position="509"/>
    </location>
</feature>
<dbReference type="PANTHER" id="PTHR44757:SF2">
    <property type="entry name" value="BIOFILM ARCHITECTURE MAINTENANCE PROTEIN MBAA"/>
    <property type="match status" value="1"/>
</dbReference>
<evidence type="ECO:0000259" key="4">
    <source>
        <dbReference type="PROSITE" id="PS50887"/>
    </source>
</evidence>
<dbReference type="InterPro" id="IPR000160">
    <property type="entry name" value="GGDEF_dom"/>
</dbReference>
<dbReference type="Proteomes" id="UP000463224">
    <property type="component" value="Unassembled WGS sequence"/>
</dbReference>
<feature type="transmembrane region" description="Helical" evidence="1">
    <location>
        <begin position="173"/>
        <end position="194"/>
    </location>
</feature>
<keyword evidence="1" id="KW-0812">Transmembrane</keyword>
<keyword evidence="6" id="KW-1185">Reference proteome</keyword>
<feature type="transmembrane region" description="Helical" evidence="1">
    <location>
        <begin position="59"/>
        <end position="75"/>
    </location>
</feature>
<dbReference type="NCBIfam" id="TIGR00254">
    <property type="entry name" value="GGDEF"/>
    <property type="match status" value="1"/>
</dbReference>
<feature type="domain" description="EAL" evidence="3">
    <location>
        <begin position="518"/>
        <end position="768"/>
    </location>
</feature>
<dbReference type="SMART" id="SM00267">
    <property type="entry name" value="GGDEF"/>
    <property type="match status" value="1"/>
</dbReference>
<dbReference type="Gene3D" id="3.20.20.450">
    <property type="entry name" value="EAL domain"/>
    <property type="match status" value="1"/>
</dbReference>
<accession>A0A844QJ19</accession>
<evidence type="ECO:0000313" key="6">
    <source>
        <dbReference type="Proteomes" id="UP000463224"/>
    </source>
</evidence>
<dbReference type="RefSeq" id="WP_156713032.1">
    <property type="nucleotide sequence ID" value="NZ_WPHG01000003.1"/>
</dbReference>
<dbReference type="PROSITE" id="PS50883">
    <property type="entry name" value="EAL"/>
    <property type="match status" value="1"/>
</dbReference>
<feature type="domain" description="PAC" evidence="2">
    <location>
        <begin position="293"/>
        <end position="344"/>
    </location>
</feature>
<dbReference type="Pfam" id="PF00563">
    <property type="entry name" value="EAL"/>
    <property type="match status" value="1"/>
</dbReference>
<reference evidence="5 6" key="1">
    <citation type="submission" date="2019-12" db="EMBL/GenBank/DDBJ databases">
        <title>Nitratireductor arenosus sp. nov., Isolated from sea sand, Jeju island, South Korea.</title>
        <authorList>
            <person name="Kim W."/>
        </authorList>
    </citation>
    <scope>NUCLEOTIDE SEQUENCE [LARGE SCALE GENOMIC DNA]</scope>
    <source>
        <strain evidence="5 6">CAU 1489</strain>
    </source>
</reference>
<dbReference type="CDD" id="cd01948">
    <property type="entry name" value="EAL"/>
    <property type="match status" value="1"/>
</dbReference>
<dbReference type="Pfam" id="PF00990">
    <property type="entry name" value="GGDEF"/>
    <property type="match status" value="1"/>
</dbReference>
<dbReference type="NCBIfam" id="TIGR00229">
    <property type="entry name" value="sensory_box"/>
    <property type="match status" value="1"/>
</dbReference>
<dbReference type="SMART" id="SM00052">
    <property type="entry name" value="EAL"/>
    <property type="match status" value="1"/>
</dbReference>
<evidence type="ECO:0000313" key="5">
    <source>
        <dbReference type="EMBL" id="MVA98048.1"/>
    </source>
</evidence>
<dbReference type="FunFam" id="3.30.70.270:FF:000001">
    <property type="entry name" value="Diguanylate cyclase domain protein"/>
    <property type="match status" value="1"/>
</dbReference>
<keyword evidence="1" id="KW-0472">Membrane</keyword>
<dbReference type="InterPro" id="IPR000700">
    <property type="entry name" value="PAS-assoc_C"/>
</dbReference>
<dbReference type="CDD" id="cd01949">
    <property type="entry name" value="GGDEF"/>
    <property type="match status" value="1"/>
</dbReference>
<dbReference type="Gene3D" id="3.30.70.270">
    <property type="match status" value="1"/>
</dbReference>
<dbReference type="PANTHER" id="PTHR44757">
    <property type="entry name" value="DIGUANYLATE CYCLASE DGCP"/>
    <property type="match status" value="1"/>
</dbReference>
<evidence type="ECO:0000259" key="3">
    <source>
        <dbReference type="PROSITE" id="PS50883"/>
    </source>
</evidence>
<gene>
    <name evidence="5" type="ORF">GN330_12425</name>
</gene>
<dbReference type="InterPro" id="IPR001633">
    <property type="entry name" value="EAL_dom"/>
</dbReference>
<name>A0A844QJ19_9HYPH</name>
<dbReference type="GO" id="GO:0003824">
    <property type="term" value="F:catalytic activity"/>
    <property type="evidence" value="ECO:0007669"/>
    <property type="project" value="UniProtKB-ARBA"/>
</dbReference>
<dbReference type="InterPro" id="IPR043128">
    <property type="entry name" value="Rev_trsase/Diguanyl_cyclase"/>
</dbReference>
<dbReference type="Gene3D" id="3.30.450.20">
    <property type="entry name" value="PAS domain"/>
    <property type="match status" value="1"/>
</dbReference>
<dbReference type="InterPro" id="IPR000014">
    <property type="entry name" value="PAS"/>
</dbReference>
<comment type="caution">
    <text evidence="5">The sequence shown here is derived from an EMBL/GenBank/DDBJ whole genome shotgun (WGS) entry which is preliminary data.</text>
</comment>
<evidence type="ECO:0000259" key="2">
    <source>
        <dbReference type="PROSITE" id="PS50113"/>
    </source>
</evidence>
<dbReference type="PROSITE" id="PS50113">
    <property type="entry name" value="PAC"/>
    <property type="match status" value="1"/>
</dbReference>
<dbReference type="InterPro" id="IPR052155">
    <property type="entry name" value="Biofilm_reg_signaling"/>
</dbReference>